<accession>A0A0K9XBB8</accession>
<reference evidence="2" key="1">
    <citation type="submission" date="2015-07" db="EMBL/GenBank/DDBJ databases">
        <title>Draft genome sequence of Streptomyces sp. CMAA 1322, a bacterium isolated from Caatinga biome, from dry forest semiarid of Brazil.</title>
        <authorList>
            <person name="Santos S.N."/>
            <person name="Gacesa R."/>
            <person name="Taketani R.G."/>
            <person name="Long P.F."/>
            <person name="Melo I.S."/>
        </authorList>
    </citation>
    <scope>NUCLEOTIDE SEQUENCE [LARGE SCALE GENOMIC DNA]</scope>
    <source>
        <strain evidence="2">CMAA 1322</strain>
    </source>
</reference>
<name>A0A0K9XBB8_9ACTN</name>
<dbReference type="Proteomes" id="UP000037288">
    <property type="component" value="Unassembled WGS sequence"/>
</dbReference>
<evidence type="ECO:0000313" key="1">
    <source>
        <dbReference type="EMBL" id="KNB50689.1"/>
    </source>
</evidence>
<comment type="caution">
    <text evidence="1">The sequence shown here is derived from an EMBL/GenBank/DDBJ whole genome shotgun (WGS) entry which is preliminary data.</text>
</comment>
<gene>
    <name evidence="1" type="ORF">AC230_19615</name>
</gene>
<evidence type="ECO:0000313" key="2">
    <source>
        <dbReference type="Proteomes" id="UP000037288"/>
    </source>
</evidence>
<protein>
    <submittedName>
        <fullName evidence="1">Uncharacterized protein</fullName>
    </submittedName>
</protein>
<dbReference type="PATRIC" id="fig|1678637.3.peg.4199"/>
<dbReference type="RefSeq" id="WP_049717589.1">
    <property type="nucleotide sequence ID" value="NZ_LFXA01000013.1"/>
</dbReference>
<dbReference type="OrthoDB" id="3571746at2"/>
<dbReference type="EMBL" id="LFXA01000013">
    <property type="protein sequence ID" value="KNB50689.1"/>
    <property type="molecule type" value="Genomic_DNA"/>
</dbReference>
<keyword evidence="2" id="KW-1185">Reference proteome</keyword>
<dbReference type="AlphaFoldDB" id="A0A0K9XBB8"/>
<sequence>MLYAFGFERIGVVASDLYFVDPDPIPGQEGAERGVRLEVRVLRPGDLPGSIYASRPIVVDRPVWRADLLESVAGPMGSFDRAHHHPAFEGWEPGERVFDDDLSAAPLDWVAARLADLDTLLAEARVPASEAGPRDAEDLRNAVPDIMAAVRKLLDGVAKGELARPPEDRAGEDITNARVSWL</sequence>
<proteinExistence type="predicted"/>
<organism evidence="1 2">
    <name type="scientific">Streptomyces caatingaensis</name>
    <dbReference type="NCBI Taxonomy" id="1678637"/>
    <lineage>
        <taxon>Bacteria</taxon>
        <taxon>Bacillati</taxon>
        <taxon>Actinomycetota</taxon>
        <taxon>Actinomycetes</taxon>
        <taxon>Kitasatosporales</taxon>
        <taxon>Streptomycetaceae</taxon>
        <taxon>Streptomyces</taxon>
    </lineage>
</organism>